<dbReference type="AlphaFoldDB" id="A0A8I1AT75"/>
<name>A0A8I1AT75_BURCE</name>
<proteinExistence type="predicted"/>
<comment type="caution">
    <text evidence="1">The sequence shown here is derived from an EMBL/GenBank/DDBJ whole genome shotgun (WGS) entry which is preliminary data.</text>
</comment>
<evidence type="ECO:0000313" key="2">
    <source>
        <dbReference type="Proteomes" id="UP000645612"/>
    </source>
</evidence>
<gene>
    <name evidence="1" type="ORF">JAO13_40030</name>
</gene>
<organism evidence="1 2">
    <name type="scientific">Burkholderia cepacia</name>
    <name type="common">Pseudomonas cepacia</name>
    <dbReference type="NCBI Taxonomy" id="292"/>
    <lineage>
        <taxon>Bacteria</taxon>
        <taxon>Pseudomonadati</taxon>
        <taxon>Pseudomonadota</taxon>
        <taxon>Betaproteobacteria</taxon>
        <taxon>Burkholderiales</taxon>
        <taxon>Burkholderiaceae</taxon>
        <taxon>Burkholderia</taxon>
        <taxon>Burkholderia cepacia complex</taxon>
    </lineage>
</organism>
<protein>
    <submittedName>
        <fullName evidence="1">Uncharacterized protein</fullName>
    </submittedName>
</protein>
<accession>A0A8I1AT75</accession>
<reference evidence="1" key="1">
    <citation type="submission" date="2020-12" db="EMBL/GenBank/DDBJ databases">
        <title>Burkholderia cepacia complex in Mexico.</title>
        <authorList>
            <person name="Estrada P."/>
        </authorList>
    </citation>
    <scope>NUCLEOTIDE SEQUENCE</scope>
    <source>
        <strain evidence="1">871</strain>
    </source>
</reference>
<sequence length="111" mass="12477">MFEIVIATDPGPNQKNALKDDLERNELKHQQELVTHEPKVREVDSVFGDPSAHPENFIAQQQDRKDITGDIGGHTCVSQFQMKVVSGLHIPSSVDVWYSRNLLEQHGGRSC</sequence>
<evidence type="ECO:0000313" key="1">
    <source>
        <dbReference type="EMBL" id="MBH9702628.1"/>
    </source>
</evidence>
<dbReference type="Proteomes" id="UP000645612">
    <property type="component" value="Unassembled WGS sequence"/>
</dbReference>
<dbReference type="EMBL" id="JAEDXG010000087">
    <property type="protein sequence ID" value="MBH9702628.1"/>
    <property type="molecule type" value="Genomic_DNA"/>
</dbReference>